<dbReference type="PANTHER" id="PTHR22255">
    <property type="entry name" value="LP06548P"/>
    <property type="match status" value="1"/>
</dbReference>
<dbReference type="PANTHER" id="PTHR22255:SF9">
    <property type="entry name" value="LP06548P"/>
    <property type="match status" value="1"/>
</dbReference>
<dbReference type="Proteomes" id="UP001634394">
    <property type="component" value="Unassembled WGS sequence"/>
</dbReference>
<comment type="caution">
    <text evidence="3">The sequence shown here is derived from an EMBL/GenBank/DDBJ whole genome shotgun (WGS) entry which is preliminary data.</text>
</comment>
<protein>
    <submittedName>
        <fullName evidence="3">Uncharacterized protein</fullName>
    </submittedName>
</protein>
<dbReference type="EMBL" id="JBJQND010000008">
    <property type="protein sequence ID" value="KAL3869186.1"/>
    <property type="molecule type" value="Genomic_DNA"/>
</dbReference>
<dbReference type="AlphaFoldDB" id="A0ABD3W705"/>
<evidence type="ECO:0000259" key="1">
    <source>
        <dbReference type="Pfam" id="PF23069"/>
    </source>
</evidence>
<evidence type="ECO:0000313" key="3">
    <source>
        <dbReference type="EMBL" id="KAL3869186.1"/>
    </source>
</evidence>
<keyword evidence="4" id="KW-1185">Reference proteome</keyword>
<proteinExistence type="predicted"/>
<dbReference type="InterPro" id="IPR055472">
    <property type="entry name" value="DUF7044"/>
</dbReference>
<sequence>MSYHIYNVLKDNRLIGSAFLSNLNTYTRCQSNGSDCVFPGEWHGLWSVGQRTIEIGPTTISQNGMCVHRDGNKFLLLNKSLSNGKCYKCMVFTLWHHNLLQYKESHCWHHESISDVCSLINGDKPLKTAVRVHSIPEPCPFQGSYSFSYANGTLGVLHCDNPISEIRACADDTRFRFLYKQCPNVPGTYNQELDFECLATWENGEKFLYGKFTSGEKTDDTGSYRCFMHSLYGTRGEMSMSIDPTCQGLQSPSLGIITMKLSKDMSSLPRGSCKFSDFLFRHQKWRDLEGRFLFQLGDGLQMMSIKERKHSGDRIGISVTKLVLRCVERINQNVIYSHVMNNGEFIVHATNDTCYSFHQCIRVNERAQDVVELIFGDVLEDRKFVCSFKDAKKYILIPEVNTPSICPAHLQGKYQYTDKASERTGEISLGCRDVHQMVIETLGPAGTKSVNILECFQKWREDTATFLLAKYPGISSDSIQCLIFESTEFGVEMQSDILCEGNRRIINNRRINFLLHTPPETCYENIVMQSDQNPRPGILNTHDNSNMNILDYTSRGTFMSQNCILLSVLFTFAIRWYR</sequence>
<dbReference type="Pfam" id="PF23071">
    <property type="entry name" value="DUF7044"/>
    <property type="match status" value="1"/>
</dbReference>
<dbReference type="Pfam" id="PF23069">
    <property type="entry name" value="DUF7042"/>
    <property type="match status" value="1"/>
</dbReference>
<feature type="domain" description="DUF7044" evidence="2">
    <location>
        <begin position="35"/>
        <end position="117"/>
    </location>
</feature>
<dbReference type="InterPro" id="IPR055470">
    <property type="entry name" value="DUF7042"/>
</dbReference>
<evidence type="ECO:0000313" key="4">
    <source>
        <dbReference type="Proteomes" id="UP001634394"/>
    </source>
</evidence>
<organism evidence="3 4">
    <name type="scientific">Sinanodonta woodiana</name>
    <name type="common">Chinese pond mussel</name>
    <name type="synonym">Anodonta woodiana</name>
    <dbReference type="NCBI Taxonomy" id="1069815"/>
    <lineage>
        <taxon>Eukaryota</taxon>
        <taxon>Metazoa</taxon>
        <taxon>Spiralia</taxon>
        <taxon>Lophotrochozoa</taxon>
        <taxon>Mollusca</taxon>
        <taxon>Bivalvia</taxon>
        <taxon>Autobranchia</taxon>
        <taxon>Heteroconchia</taxon>
        <taxon>Palaeoheterodonta</taxon>
        <taxon>Unionida</taxon>
        <taxon>Unionoidea</taxon>
        <taxon>Unionidae</taxon>
        <taxon>Unioninae</taxon>
        <taxon>Sinanodonta</taxon>
    </lineage>
</organism>
<name>A0ABD3W705_SINWO</name>
<feature type="domain" description="DUF7042" evidence="1">
    <location>
        <begin position="136"/>
        <end position="262"/>
    </location>
</feature>
<reference evidence="3 4" key="1">
    <citation type="submission" date="2024-11" db="EMBL/GenBank/DDBJ databases">
        <title>Chromosome-level genome assembly of the freshwater bivalve Anodonta woodiana.</title>
        <authorList>
            <person name="Chen X."/>
        </authorList>
    </citation>
    <scope>NUCLEOTIDE SEQUENCE [LARGE SCALE GENOMIC DNA]</scope>
    <source>
        <strain evidence="3">MN2024</strain>
        <tissue evidence="3">Gills</tissue>
    </source>
</reference>
<evidence type="ECO:0000259" key="2">
    <source>
        <dbReference type="Pfam" id="PF23071"/>
    </source>
</evidence>
<gene>
    <name evidence="3" type="ORF">ACJMK2_041897</name>
</gene>
<accession>A0ABD3W705</accession>